<accession>A0ACC1N037</accession>
<evidence type="ECO:0000313" key="1">
    <source>
        <dbReference type="EMBL" id="KAJ2972612.1"/>
    </source>
</evidence>
<dbReference type="EMBL" id="JANJQO010001114">
    <property type="protein sequence ID" value="KAJ2972612.1"/>
    <property type="molecule type" value="Genomic_DNA"/>
</dbReference>
<organism evidence="1 2">
    <name type="scientific">Zarea fungicola</name>
    <dbReference type="NCBI Taxonomy" id="93591"/>
    <lineage>
        <taxon>Eukaryota</taxon>
        <taxon>Fungi</taxon>
        <taxon>Dikarya</taxon>
        <taxon>Ascomycota</taxon>
        <taxon>Pezizomycotina</taxon>
        <taxon>Sordariomycetes</taxon>
        <taxon>Hypocreomycetidae</taxon>
        <taxon>Hypocreales</taxon>
        <taxon>Cordycipitaceae</taxon>
        <taxon>Zarea</taxon>
    </lineage>
</organism>
<comment type="caution">
    <text evidence="1">The sequence shown here is derived from an EMBL/GenBank/DDBJ whole genome shotgun (WGS) entry which is preliminary data.</text>
</comment>
<dbReference type="Proteomes" id="UP001143910">
    <property type="component" value="Unassembled WGS sequence"/>
</dbReference>
<protein>
    <submittedName>
        <fullName evidence="1">Uncharacterized protein</fullName>
    </submittedName>
</protein>
<proteinExistence type="predicted"/>
<gene>
    <name evidence="1" type="ORF">NQ176_g7056</name>
</gene>
<evidence type="ECO:0000313" key="2">
    <source>
        <dbReference type="Proteomes" id="UP001143910"/>
    </source>
</evidence>
<sequence length="145" mass="16745">MASRSRQVSRAYSTFYPRATSSIYSDQFELECYSGPYELECKIDNCIDHFTWENELAEENKQLQMRLQVAHDRFFLLHDALLEAIKASELLDTAANGQKELVFDQLVKALRKTTKATRLLHEAYGNGVREAATEQNEETLNQDYV</sequence>
<keyword evidence="2" id="KW-1185">Reference proteome</keyword>
<name>A0ACC1N037_9HYPO</name>
<reference evidence="1" key="1">
    <citation type="submission" date="2022-08" db="EMBL/GenBank/DDBJ databases">
        <title>Genome Sequence of Lecanicillium fungicola.</title>
        <authorList>
            <person name="Buettner E."/>
        </authorList>
    </citation>
    <scope>NUCLEOTIDE SEQUENCE</scope>
    <source>
        <strain evidence="1">Babe33</strain>
    </source>
</reference>